<dbReference type="AlphaFoldDB" id="A0AAV4F3K0"/>
<dbReference type="PANTHER" id="PTHR23004:SF23">
    <property type="entry name" value="DOUBLECORTIN DOMAIN-CONTAINING PROTEIN"/>
    <property type="match status" value="1"/>
</dbReference>
<dbReference type="GO" id="GO:0035556">
    <property type="term" value="P:intracellular signal transduction"/>
    <property type="evidence" value="ECO:0007669"/>
    <property type="project" value="InterPro"/>
</dbReference>
<keyword evidence="3" id="KW-0808">Transferase</keyword>
<accession>A0AAV4F3K0</accession>
<feature type="region of interest" description="Disordered" evidence="1">
    <location>
        <begin position="272"/>
        <end position="332"/>
    </location>
</feature>
<dbReference type="PANTHER" id="PTHR23004">
    <property type="entry name" value="DOUBLECORTIN DOMAIN CONTAINING 2"/>
    <property type="match status" value="1"/>
</dbReference>
<evidence type="ECO:0000313" key="4">
    <source>
        <dbReference type="Proteomes" id="UP000762676"/>
    </source>
</evidence>
<dbReference type="PROSITE" id="PS50309">
    <property type="entry name" value="DC"/>
    <property type="match status" value="1"/>
</dbReference>
<keyword evidence="4" id="KW-1185">Reference proteome</keyword>
<dbReference type="CDD" id="cd01617">
    <property type="entry name" value="DCX"/>
    <property type="match status" value="1"/>
</dbReference>
<dbReference type="SMART" id="SM00537">
    <property type="entry name" value="DCX"/>
    <property type="match status" value="1"/>
</dbReference>
<dbReference type="Pfam" id="PF03607">
    <property type="entry name" value="DCX"/>
    <property type="match status" value="1"/>
</dbReference>
<gene>
    <name evidence="3" type="ORF">ElyMa_005572400</name>
</gene>
<dbReference type="EMBL" id="BMAT01011115">
    <property type="protein sequence ID" value="GFR66996.1"/>
    <property type="molecule type" value="Genomic_DNA"/>
</dbReference>
<feature type="compositionally biased region" description="Gly residues" evidence="1">
    <location>
        <begin position="317"/>
        <end position="332"/>
    </location>
</feature>
<feature type="compositionally biased region" description="Basic and acidic residues" evidence="1">
    <location>
        <begin position="279"/>
        <end position="301"/>
    </location>
</feature>
<feature type="compositionally biased region" description="Polar residues" evidence="1">
    <location>
        <begin position="74"/>
        <end position="97"/>
    </location>
</feature>
<keyword evidence="3" id="KW-0418">Kinase</keyword>
<feature type="domain" description="Doublecortin" evidence="2">
    <location>
        <begin position="103"/>
        <end position="185"/>
    </location>
</feature>
<dbReference type="Gene3D" id="3.10.20.230">
    <property type="entry name" value="Doublecortin domain"/>
    <property type="match status" value="2"/>
</dbReference>
<dbReference type="GO" id="GO:0005874">
    <property type="term" value="C:microtubule"/>
    <property type="evidence" value="ECO:0007669"/>
    <property type="project" value="TreeGrafter"/>
</dbReference>
<dbReference type="SUPFAM" id="SSF89837">
    <property type="entry name" value="Doublecortin (DC)"/>
    <property type="match status" value="1"/>
</dbReference>
<evidence type="ECO:0000256" key="1">
    <source>
        <dbReference type="SAM" id="MobiDB-lite"/>
    </source>
</evidence>
<dbReference type="InterPro" id="IPR003533">
    <property type="entry name" value="Doublecortin_dom"/>
</dbReference>
<dbReference type="Proteomes" id="UP000762676">
    <property type="component" value="Unassembled WGS sequence"/>
</dbReference>
<sequence length="332" mass="38293">MWTEDGWSVSRVIQACGRRMVGQLVEWFRRVGETGLNFPPRGHSDDDDLNSSESEALDAYTQPWPDEDERYEESNLQDISNGNRRRQPTTGNQQTTKESYLGKRVWFFRNGDIHYKPKQILINSRIYQSLEHLLVGLSQIVETSTGVKFVFSWPEGKEVKSLSEFQNGKYYVCSSTRQLQRVDYGNSREGPWRLGKIDRNENFLFQKNGKVQSPLRRPRVLTIISNMYRDSREKLILNTNSQMNFEDILTDIVNMVNIPNPPVRALYTERRPHQQVRMMGREEEREGGKSKERNSVQDGKKSGGVLKKKNSERMNRIGGGLKGVGHGSGEKC</sequence>
<dbReference type="GO" id="GO:0005815">
    <property type="term" value="C:microtubule organizing center"/>
    <property type="evidence" value="ECO:0007669"/>
    <property type="project" value="TreeGrafter"/>
</dbReference>
<organism evidence="3 4">
    <name type="scientific">Elysia marginata</name>
    <dbReference type="NCBI Taxonomy" id="1093978"/>
    <lineage>
        <taxon>Eukaryota</taxon>
        <taxon>Metazoa</taxon>
        <taxon>Spiralia</taxon>
        <taxon>Lophotrochozoa</taxon>
        <taxon>Mollusca</taxon>
        <taxon>Gastropoda</taxon>
        <taxon>Heterobranchia</taxon>
        <taxon>Euthyneura</taxon>
        <taxon>Panpulmonata</taxon>
        <taxon>Sacoglossa</taxon>
        <taxon>Placobranchoidea</taxon>
        <taxon>Plakobranchidae</taxon>
        <taxon>Elysia</taxon>
    </lineage>
</organism>
<protein>
    <submittedName>
        <fullName evidence="3">Serine/threonine-protein kinase DCLK2</fullName>
    </submittedName>
</protein>
<evidence type="ECO:0000259" key="2">
    <source>
        <dbReference type="PROSITE" id="PS50309"/>
    </source>
</evidence>
<name>A0AAV4F3K0_9GAST</name>
<dbReference type="GO" id="GO:0016301">
    <property type="term" value="F:kinase activity"/>
    <property type="evidence" value="ECO:0007669"/>
    <property type="project" value="UniProtKB-KW"/>
</dbReference>
<feature type="region of interest" description="Disordered" evidence="1">
    <location>
        <begin position="59"/>
        <end position="97"/>
    </location>
</feature>
<comment type="caution">
    <text evidence="3">The sequence shown here is derived from an EMBL/GenBank/DDBJ whole genome shotgun (WGS) entry which is preliminary data.</text>
</comment>
<dbReference type="InterPro" id="IPR036572">
    <property type="entry name" value="Doublecortin_dom_sf"/>
</dbReference>
<reference evidence="3 4" key="1">
    <citation type="journal article" date="2021" name="Elife">
        <title>Chloroplast acquisition without the gene transfer in kleptoplastic sea slugs, Plakobranchus ocellatus.</title>
        <authorList>
            <person name="Maeda T."/>
            <person name="Takahashi S."/>
            <person name="Yoshida T."/>
            <person name="Shimamura S."/>
            <person name="Takaki Y."/>
            <person name="Nagai Y."/>
            <person name="Toyoda A."/>
            <person name="Suzuki Y."/>
            <person name="Arimoto A."/>
            <person name="Ishii H."/>
            <person name="Satoh N."/>
            <person name="Nishiyama T."/>
            <person name="Hasebe M."/>
            <person name="Maruyama T."/>
            <person name="Minagawa J."/>
            <person name="Obokata J."/>
            <person name="Shigenobu S."/>
        </authorList>
    </citation>
    <scope>NUCLEOTIDE SEQUENCE [LARGE SCALE GENOMIC DNA]</scope>
</reference>
<proteinExistence type="predicted"/>
<evidence type="ECO:0000313" key="3">
    <source>
        <dbReference type="EMBL" id="GFR66996.1"/>
    </source>
</evidence>